<dbReference type="AlphaFoldDB" id="A0ABD1SFY8"/>
<accession>A0ABD1SFY8</accession>
<dbReference type="InterPro" id="IPR011333">
    <property type="entry name" value="SKP1/BTB/POZ_sf"/>
</dbReference>
<evidence type="ECO:0000256" key="6">
    <source>
        <dbReference type="SAM" id="MobiDB-lite"/>
    </source>
</evidence>
<dbReference type="PROSITE" id="PS50134">
    <property type="entry name" value="ZF_TAZ"/>
    <property type="match status" value="1"/>
</dbReference>
<dbReference type="InterPro" id="IPR035898">
    <property type="entry name" value="TAZ_dom_sf"/>
</dbReference>
<dbReference type="GO" id="GO:0009725">
    <property type="term" value="P:response to hormone"/>
    <property type="evidence" value="ECO:0007669"/>
    <property type="project" value="UniProtKB-ARBA"/>
</dbReference>
<name>A0ABD1SFY8_9LAMI</name>
<feature type="compositionally biased region" description="Pro residues" evidence="6">
    <location>
        <begin position="1"/>
        <end position="12"/>
    </location>
</feature>
<keyword evidence="2" id="KW-0479">Metal-binding</keyword>
<dbReference type="InterPro" id="IPR044513">
    <property type="entry name" value="BT1/2/3/4/5"/>
</dbReference>
<reference evidence="10" key="1">
    <citation type="submission" date="2024-07" db="EMBL/GenBank/DDBJ databases">
        <title>Two chromosome-level genome assemblies of Korean endemic species Abeliophyllum distichum and Forsythia ovata (Oleaceae).</title>
        <authorList>
            <person name="Jang H."/>
        </authorList>
    </citation>
    <scope>NUCLEOTIDE SEQUENCE [LARGE SCALE GENOMIC DNA]</scope>
</reference>
<evidence type="ECO:0000313" key="9">
    <source>
        <dbReference type="EMBL" id="KAL2499595.1"/>
    </source>
</evidence>
<evidence type="ECO:0000256" key="4">
    <source>
        <dbReference type="ARBA" id="ARBA00022786"/>
    </source>
</evidence>
<dbReference type="Gene3D" id="1.20.1020.10">
    <property type="entry name" value="TAZ domain"/>
    <property type="match status" value="1"/>
</dbReference>
<feature type="domain" description="BTB" evidence="7">
    <location>
        <begin position="190"/>
        <end position="260"/>
    </location>
</feature>
<dbReference type="SUPFAM" id="SSF54695">
    <property type="entry name" value="POZ domain"/>
    <property type="match status" value="1"/>
</dbReference>
<feature type="compositionally biased region" description="Polar residues" evidence="6">
    <location>
        <begin position="76"/>
        <end position="94"/>
    </location>
</feature>
<dbReference type="Gene3D" id="1.25.40.420">
    <property type="match status" value="1"/>
</dbReference>
<feature type="region of interest" description="Disordered" evidence="6">
    <location>
        <begin position="1"/>
        <end position="29"/>
    </location>
</feature>
<protein>
    <submittedName>
        <fullName evidence="9">BTB/POZ and TAZ domain-containing protein 4</fullName>
    </submittedName>
</protein>
<gene>
    <name evidence="9" type="ORF">Adt_25145</name>
</gene>
<evidence type="ECO:0000259" key="8">
    <source>
        <dbReference type="PROSITE" id="PS50134"/>
    </source>
</evidence>
<organism evidence="9 10">
    <name type="scientific">Abeliophyllum distichum</name>
    <dbReference type="NCBI Taxonomy" id="126358"/>
    <lineage>
        <taxon>Eukaryota</taxon>
        <taxon>Viridiplantae</taxon>
        <taxon>Streptophyta</taxon>
        <taxon>Embryophyta</taxon>
        <taxon>Tracheophyta</taxon>
        <taxon>Spermatophyta</taxon>
        <taxon>Magnoliopsida</taxon>
        <taxon>eudicotyledons</taxon>
        <taxon>Gunneridae</taxon>
        <taxon>Pentapetalae</taxon>
        <taxon>asterids</taxon>
        <taxon>lamiids</taxon>
        <taxon>Lamiales</taxon>
        <taxon>Oleaceae</taxon>
        <taxon>Forsythieae</taxon>
        <taxon>Abeliophyllum</taxon>
    </lineage>
</organism>
<evidence type="ECO:0000256" key="1">
    <source>
        <dbReference type="ARBA" id="ARBA00004906"/>
    </source>
</evidence>
<keyword evidence="5" id="KW-0862">Zinc</keyword>
<feature type="domain" description="TAZ-type" evidence="8">
    <location>
        <begin position="366"/>
        <end position="464"/>
    </location>
</feature>
<feature type="region of interest" description="Disordered" evidence="6">
    <location>
        <begin position="75"/>
        <end position="100"/>
    </location>
</feature>
<evidence type="ECO:0000313" key="10">
    <source>
        <dbReference type="Proteomes" id="UP001604336"/>
    </source>
</evidence>
<dbReference type="GO" id="GO:0006355">
    <property type="term" value="P:regulation of DNA-templated transcription"/>
    <property type="evidence" value="ECO:0007669"/>
    <property type="project" value="UniProtKB-ARBA"/>
</dbReference>
<keyword evidence="3" id="KW-0863">Zinc-finger</keyword>
<dbReference type="FunFam" id="1.20.1020.10:FF:000004">
    <property type="entry name" value="BTB/POZ and TAZ domain-containing protein 2"/>
    <property type="match status" value="1"/>
</dbReference>
<dbReference type="PANTHER" id="PTHR46287">
    <property type="entry name" value="BTB/POZ AND TAZ DOMAIN-CONTAINING PROTEIN 3-RELATED"/>
    <property type="match status" value="1"/>
</dbReference>
<dbReference type="PROSITE" id="PS50097">
    <property type="entry name" value="BTB"/>
    <property type="match status" value="1"/>
</dbReference>
<dbReference type="SMART" id="SM00225">
    <property type="entry name" value="BTB"/>
    <property type="match status" value="1"/>
</dbReference>
<dbReference type="Proteomes" id="UP001604336">
    <property type="component" value="Unassembled WGS sequence"/>
</dbReference>
<dbReference type="Pfam" id="PF00651">
    <property type="entry name" value="BTB"/>
    <property type="match status" value="1"/>
</dbReference>
<dbReference type="EMBL" id="JBFOLK010000007">
    <property type="protein sequence ID" value="KAL2499595.1"/>
    <property type="molecule type" value="Genomic_DNA"/>
</dbReference>
<dbReference type="FunFam" id="1.25.40.420:FF:000012">
    <property type="entry name" value="BTB/POZ and TAZ domain-containing protein 2"/>
    <property type="match status" value="1"/>
</dbReference>
<dbReference type="InterPro" id="IPR000210">
    <property type="entry name" value="BTB/POZ_dom"/>
</dbReference>
<sequence length="506" mass="57894">MATPSPNPPAFPLPENHFREHGGHSRTKQWRCAGGRRRLKVQMAGRDSDNGFTFLPRILGSVGLRILLFGVGSGQGSPEQVNSQNTQNLSSENWVSERGDPSGKNCISEFLFRGSFCKNSRIEVLLEIVDEMDSRYNESPLILGKAYPVPPPLPTQKGFMSTKSKIRAYSSASSAMNHSLDSLFDEGYRADVSIIMDYDNIIYAHTSILGAASPVLKRMLKQSRGHGRNRERALAIRGVSPEAVRVFIRFLYSSCYDEEKMEEFALPLLVLSHAYVVPRLKRLCELWLEQKLMNTDNVIDIFQLALLCDAPQLSLVCYRFILRNFKPVSASEGWKIMKESHPNLEKEIIDSVIYEDVAKKERTRKVNNRKNYLQLYEAMEALVHICREGCRTIGPHDKILRDDQEPCNYVACKGLEMLIRHFARCKMRGPGGCIHCKRMWQILELHSRLCADSDVCKVPLCRKLQGEEKETEQERRYQMDNFGEKNCEIKEYFRSPILFIGINMKL</sequence>
<keyword evidence="4" id="KW-0833">Ubl conjugation pathway</keyword>
<evidence type="ECO:0000256" key="5">
    <source>
        <dbReference type="ARBA" id="ARBA00022833"/>
    </source>
</evidence>
<evidence type="ECO:0000256" key="3">
    <source>
        <dbReference type="ARBA" id="ARBA00022771"/>
    </source>
</evidence>
<dbReference type="InterPro" id="IPR000197">
    <property type="entry name" value="Znf_TAZ"/>
</dbReference>
<dbReference type="SMART" id="SM00551">
    <property type="entry name" value="ZnF_TAZ"/>
    <property type="match status" value="1"/>
</dbReference>
<dbReference type="Pfam" id="PF02135">
    <property type="entry name" value="zf-TAZ"/>
    <property type="match status" value="1"/>
</dbReference>
<dbReference type="Gene3D" id="3.30.710.10">
    <property type="entry name" value="Potassium Channel Kv1.1, Chain A"/>
    <property type="match status" value="1"/>
</dbReference>
<keyword evidence="10" id="KW-1185">Reference proteome</keyword>
<evidence type="ECO:0000256" key="2">
    <source>
        <dbReference type="ARBA" id="ARBA00022723"/>
    </source>
</evidence>
<dbReference type="GO" id="GO:0042542">
    <property type="term" value="P:response to hydrogen peroxide"/>
    <property type="evidence" value="ECO:0007669"/>
    <property type="project" value="UniProtKB-ARBA"/>
</dbReference>
<dbReference type="GO" id="GO:0005516">
    <property type="term" value="F:calmodulin binding"/>
    <property type="evidence" value="ECO:0007669"/>
    <property type="project" value="UniProtKB-ARBA"/>
</dbReference>
<proteinExistence type="predicted"/>
<dbReference type="SUPFAM" id="SSF57933">
    <property type="entry name" value="TAZ domain"/>
    <property type="match status" value="1"/>
</dbReference>
<dbReference type="PANTHER" id="PTHR46287:SF11">
    <property type="entry name" value="BTB_POZ AND TAZ DOMAIN-CONTAINING PROTEIN 4"/>
    <property type="match status" value="1"/>
</dbReference>
<dbReference type="GO" id="GO:0009751">
    <property type="term" value="P:response to salicylic acid"/>
    <property type="evidence" value="ECO:0007669"/>
    <property type="project" value="UniProtKB-ARBA"/>
</dbReference>
<comment type="caution">
    <text evidence="9">The sequence shown here is derived from an EMBL/GenBank/DDBJ whole genome shotgun (WGS) entry which is preliminary data.</text>
</comment>
<comment type="pathway">
    <text evidence="1">Protein modification; protein ubiquitination.</text>
</comment>
<dbReference type="CDD" id="cd14733">
    <property type="entry name" value="BACK"/>
    <property type="match status" value="1"/>
</dbReference>
<dbReference type="GO" id="GO:0008270">
    <property type="term" value="F:zinc ion binding"/>
    <property type="evidence" value="ECO:0007669"/>
    <property type="project" value="UniProtKB-KW"/>
</dbReference>
<evidence type="ECO:0000259" key="7">
    <source>
        <dbReference type="PROSITE" id="PS50097"/>
    </source>
</evidence>